<dbReference type="EMBL" id="LIYF01000046">
    <property type="protein sequence ID" value="KZK04799.1"/>
    <property type="molecule type" value="Genomic_DNA"/>
</dbReference>
<name>A0A161VZK2_LACLC</name>
<evidence type="ECO:0000313" key="1">
    <source>
        <dbReference type="EMBL" id="KZK04799.1"/>
    </source>
</evidence>
<sequence>MAWRATEPFVGAGFMIVPLVERLDAIVTFAFDESRGTLGAFEVEAFVSEPELVELAVSNELELVSPLEA</sequence>
<dbReference type="Proteomes" id="UP000076519">
    <property type="component" value="Unassembled WGS sequence"/>
</dbReference>
<protein>
    <submittedName>
        <fullName evidence="1">Uncharacterized protein</fullName>
    </submittedName>
</protein>
<accession>A0A161VZK2</accession>
<comment type="caution">
    <text evidence="1">The sequence shown here is derived from an EMBL/GenBank/DDBJ whole genome shotgun (WGS) entry which is preliminary data.</text>
</comment>
<gene>
    <name evidence="1" type="ORF">AB996_2285</name>
</gene>
<reference evidence="1 2" key="1">
    <citation type="submission" date="2015-08" db="EMBL/GenBank/DDBJ databases">
        <title>Draft Genome Sequences of 11 Lactococcus lactis subspecies cremoris strains.</title>
        <authorList>
            <person name="Wels M."/>
            <person name="Backus L."/>
            <person name="Boekhorst J."/>
            <person name="Dijkstra A."/>
            <person name="Beerthuizen M."/>
            <person name="Siezen R."/>
            <person name="Bachmann H."/>
            <person name="Van Hijum S."/>
        </authorList>
    </citation>
    <scope>NUCLEOTIDE SEQUENCE [LARGE SCALE GENOMIC DNA]</scope>
    <source>
        <strain evidence="1 2">KW10</strain>
    </source>
</reference>
<dbReference type="AlphaFoldDB" id="A0A161VZK2"/>
<proteinExistence type="predicted"/>
<organism evidence="1 2">
    <name type="scientific">Lactococcus lactis subsp. cremoris</name>
    <name type="common">Streptococcus cremoris</name>
    <dbReference type="NCBI Taxonomy" id="1359"/>
    <lineage>
        <taxon>Bacteria</taxon>
        <taxon>Bacillati</taxon>
        <taxon>Bacillota</taxon>
        <taxon>Bacilli</taxon>
        <taxon>Lactobacillales</taxon>
        <taxon>Streptococcaceae</taxon>
        <taxon>Lactococcus</taxon>
    </lineage>
</organism>
<evidence type="ECO:0000313" key="2">
    <source>
        <dbReference type="Proteomes" id="UP000076519"/>
    </source>
</evidence>